<dbReference type="Proteomes" id="UP000676336">
    <property type="component" value="Unassembled WGS sequence"/>
</dbReference>
<gene>
    <name evidence="2" type="ORF">SMN809_LOCUS67271</name>
</gene>
<feature type="signal peptide" evidence="1">
    <location>
        <begin position="1"/>
        <end position="19"/>
    </location>
</feature>
<dbReference type="EMBL" id="CAJOBI010315043">
    <property type="protein sequence ID" value="CAF5175422.1"/>
    <property type="molecule type" value="Genomic_DNA"/>
</dbReference>
<evidence type="ECO:0008006" key="4">
    <source>
        <dbReference type="Google" id="ProtNLM"/>
    </source>
</evidence>
<reference evidence="2" key="1">
    <citation type="submission" date="2021-02" db="EMBL/GenBank/DDBJ databases">
        <authorList>
            <person name="Nowell W R."/>
        </authorList>
    </citation>
    <scope>NUCLEOTIDE SEQUENCE</scope>
</reference>
<protein>
    <recommendedName>
        <fullName evidence="4">Reverse transcriptase</fullName>
    </recommendedName>
</protein>
<proteinExistence type="predicted"/>
<keyword evidence="1" id="KW-0732">Signal</keyword>
<comment type="caution">
    <text evidence="2">The sequence shown here is derived from an EMBL/GenBank/DDBJ whole genome shotgun (WGS) entry which is preliminary data.</text>
</comment>
<dbReference type="PANTHER" id="PTHR47510:SF3">
    <property type="entry name" value="ENDO_EXONUCLEASE_PHOSPHATASE DOMAIN-CONTAINING PROTEIN"/>
    <property type="match status" value="1"/>
</dbReference>
<dbReference type="PANTHER" id="PTHR47510">
    <property type="entry name" value="REVERSE TRANSCRIPTASE DOMAIN-CONTAINING PROTEIN"/>
    <property type="match status" value="1"/>
</dbReference>
<sequence length="320" mass="37232">MASRTSWPVFSLFLSYVCPFWEKQWSASNMNETYNNFTRFLSLLAAQCTRTFPLKLARPAIPPELRSKLSYSRALSFKAKRTGDMKLKIKSAKVRNDVRRELRLFQQNQLAKQLSDRNKSVDSARMFWSKTKKHFRKQTAVLRGFNLSSGQIESDATAMVQLAADYYEKLFEEPSITRPHPYTDSPLVLSLENNSPIPDVTYADVLKVVKTRKKKRSCDIHGISSYILNQLPDNYWHFMVKLYNHSFSTYQMPDKFKDVRIILLAKKDAICPPEQTRPISLIDSFLKIHERLYLNRFMTILENKGLIPESQSGFLPGRRL</sequence>
<evidence type="ECO:0000313" key="3">
    <source>
        <dbReference type="Proteomes" id="UP000676336"/>
    </source>
</evidence>
<dbReference type="AlphaFoldDB" id="A0A8S3H8E2"/>
<evidence type="ECO:0000313" key="2">
    <source>
        <dbReference type="EMBL" id="CAF5175422.1"/>
    </source>
</evidence>
<feature type="chain" id="PRO_5035871571" description="Reverse transcriptase" evidence="1">
    <location>
        <begin position="20"/>
        <end position="320"/>
    </location>
</feature>
<organism evidence="2 3">
    <name type="scientific">Rotaria magnacalcarata</name>
    <dbReference type="NCBI Taxonomy" id="392030"/>
    <lineage>
        <taxon>Eukaryota</taxon>
        <taxon>Metazoa</taxon>
        <taxon>Spiralia</taxon>
        <taxon>Gnathifera</taxon>
        <taxon>Rotifera</taxon>
        <taxon>Eurotatoria</taxon>
        <taxon>Bdelloidea</taxon>
        <taxon>Philodinida</taxon>
        <taxon>Philodinidae</taxon>
        <taxon>Rotaria</taxon>
    </lineage>
</organism>
<name>A0A8S3H8E2_9BILA</name>
<accession>A0A8S3H8E2</accession>
<evidence type="ECO:0000256" key="1">
    <source>
        <dbReference type="SAM" id="SignalP"/>
    </source>
</evidence>